<protein>
    <submittedName>
        <fullName evidence="1">Uncharacterized protein</fullName>
    </submittedName>
</protein>
<dbReference type="Proteomes" id="UP000319219">
    <property type="component" value="Unassembled WGS sequence"/>
</dbReference>
<reference evidence="1 2" key="1">
    <citation type="submission" date="2019-07" db="EMBL/GenBank/DDBJ databases">
        <title>Paenibacillus ottowii sp. nov. isolated from a fermentation system processing bovine manure.</title>
        <authorList>
            <person name="Velazquez L.F."/>
            <person name="Rajbanshi S."/>
            <person name="Guan S."/>
            <person name="Hinchee M."/>
            <person name="Welsh A."/>
        </authorList>
    </citation>
    <scope>NUCLEOTIDE SEQUENCE [LARGE SCALE GENOMIC DNA]</scope>
    <source>
        <strain evidence="1 2">MS2379</strain>
    </source>
</reference>
<comment type="caution">
    <text evidence="1">The sequence shown here is derived from an EMBL/GenBank/DDBJ whole genome shotgun (WGS) entry which is preliminary data.</text>
</comment>
<dbReference type="RefSeq" id="WP_142614614.1">
    <property type="nucleotide sequence ID" value="NZ_VIJZ01000012.1"/>
</dbReference>
<keyword evidence="2" id="KW-1185">Reference proteome</keyword>
<dbReference type="EMBL" id="VIJZ01000012">
    <property type="protein sequence ID" value="TQR95509.1"/>
    <property type="molecule type" value="Genomic_DNA"/>
</dbReference>
<sequence>MRHKEIDQTFTHLQISAEKDRELEYSCARDMAILNLWDEYTLSAQRLCERMATVTHQIRPSEYDPFPTQFEWLEQGETDLIIDRIWSADLHGDHCLFVNIGEHHPERHTLIEAYIYDTQVIDEGFFLQYLNTSPKATAYAPLFRKNGYATMCELLDRYVMEGKLKRSPFGFKRTDTSVNNE</sequence>
<gene>
    <name evidence="1" type="ORF">FKV70_22590</name>
</gene>
<accession>A0ABY3AYP5</accession>
<organism evidence="1 2">
    <name type="scientific">Paenibacillus ottowii</name>
    <dbReference type="NCBI Taxonomy" id="2315729"/>
    <lineage>
        <taxon>Bacteria</taxon>
        <taxon>Bacillati</taxon>
        <taxon>Bacillota</taxon>
        <taxon>Bacilli</taxon>
        <taxon>Bacillales</taxon>
        <taxon>Paenibacillaceae</taxon>
        <taxon>Paenibacillus</taxon>
    </lineage>
</organism>
<evidence type="ECO:0000313" key="1">
    <source>
        <dbReference type="EMBL" id="TQR95509.1"/>
    </source>
</evidence>
<name>A0ABY3AYP5_9BACL</name>
<proteinExistence type="predicted"/>
<evidence type="ECO:0000313" key="2">
    <source>
        <dbReference type="Proteomes" id="UP000319219"/>
    </source>
</evidence>